<proteinExistence type="predicted"/>
<organism evidence="2 3">
    <name type="scientific">Streptomyces ossamyceticus</name>
    <dbReference type="NCBI Taxonomy" id="249581"/>
    <lineage>
        <taxon>Bacteria</taxon>
        <taxon>Bacillati</taxon>
        <taxon>Actinomycetota</taxon>
        <taxon>Actinomycetes</taxon>
        <taxon>Kitasatosporales</taxon>
        <taxon>Streptomycetaceae</taxon>
        <taxon>Streptomyces</taxon>
    </lineage>
</organism>
<dbReference type="RefSeq" id="WP_055516940.1">
    <property type="nucleotide sequence ID" value="NZ_JBEGHN010000061.1"/>
</dbReference>
<evidence type="ECO:0000313" key="3">
    <source>
        <dbReference type="Proteomes" id="UP001550210"/>
    </source>
</evidence>
<evidence type="ECO:0000313" key="2">
    <source>
        <dbReference type="EMBL" id="MET9845439.1"/>
    </source>
</evidence>
<dbReference type="Gene3D" id="3.10.180.10">
    <property type="entry name" value="2,3-Dihydroxybiphenyl 1,2-Dioxygenase, domain 1"/>
    <property type="match status" value="1"/>
</dbReference>
<dbReference type="PANTHER" id="PTHR35908:SF1">
    <property type="entry name" value="CONSERVED PROTEIN"/>
    <property type="match status" value="1"/>
</dbReference>
<sequence length="120" mass="12982">MAIAKLDVVVVDCPDPAALAGFYAELVGGEVSGEGDWVDLRVPDTGVRLAFQQAPDFVPPEWPSPSRSQQFHLDVNVEDMDAAEKEVLALGAKPLDTADRERGFRVYADPAGHPFCLCRA</sequence>
<dbReference type="PROSITE" id="PS51819">
    <property type="entry name" value="VOC"/>
    <property type="match status" value="1"/>
</dbReference>
<evidence type="ECO:0000259" key="1">
    <source>
        <dbReference type="PROSITE" id="PS51819"/>
    </source>
</evidence>
<reference evidence="2 3" key="1">
    <citation type="submission" date="2024-06" db="EMBL/GenBank/DDBJ databases">
        <title>The Natural Products Discovery Center: Release of the First 8490 Sequenced Strains for Exploring Actinobacteria Biosynthetic Diversity.</title>
        <authorList>
            <person name="Kalkreuter E."/>
            <person name="Kautsar S.A."/>
            <person name="Yang D."/>
            <person name="Bader C.D."/>
            <person name="Teijaro C.N."/>
            <person name="Fluegel L."/>
            <person name="Davis C.M."/>
            <person name="Simpson J.R."/>
            <person name="Lauterbach L."/>
            <person name="Steele A.D."/>
            <person name="Gui C."/>
            <person name="Meng S."/>
            <person name="Li G."/>
            <person name="Viehrig K."/>
            <person name="Ye F."/>
            <person name="Su P."/>
            <person name="Kiefer A.F."/>
            <person name="Nichols A."/>
            <person name="Cepeda A.J."/>
            <person name="Yan W."/>
            <person name="Fan B."/>
            <person name="Jiang Y."/>
            <person name="Adhikari A."/>
            <person name="Zheng C.-J."/>
            <person name="Schuster L."/>
            <person name="Cowan T.M."/>
            <person name="Smanski M.J."/>
            <person name="Chevrette M.G."/>
            <person name="De Carvalho L.P.S."/>
            <person name="Shen B."/>
        </authorList>
    </citation>
    <scope>NUCLEOTIDE SEQUENCE [LARGE SCALE GENOMIC DNA]</scope>
    <source>
        <strain evidence="2 3">NPDC006434</strain>
    </source>
</reference>
<keyword evidence="3" id="KW-1185">Reference proteome</keyword>
<dbReference type="InterPro" id="IPR037523">
    <property type="entry name" value="VOC_core"/>
</dbReference>
<dbReference type="Pfam" id="PF18029">
    <property type="entry name" value="Glyoxalase_6"/>
    <property type="match status" value="1"/>
</dbReference>
<dbReference type="Proteomes" id="UP001550210">
    <property type="component" value="Unassembled WGS sequence"/>
</dbReference>
<dbReference type="SUPFAM" id="SSF54593">
    <property type="entry name" value="Glyoxalase/Bleomycin resistance protein/Dihydroxybiphenyl dioxygenase"/>
    <property type="match status" value="1"/>
</dbReference>
<feature type="domain" description="VOC" evidence="1">
    <location>
        <begin position="5"/>
        <end position="120"/>
    </location>
</feature>
<dbReference type="PANTHER" id="PTHR35908">
    <property type="entry name" value="HYPOTHETICAL FUSION PROTEIN"/>
    <property type="match status" value="1"/>
</dbReference>
<protein>
    <submittedName>
        <fullName evidence="2">VOC family protein</fullName>
    </submittedName>
</protein>
<name>A0ABV2UV64_9ACTN</name>
<comment type="caution">
    <text evidence="2">The sequence shown here is derived from an EMBL/GenBank/DDBJ whole genome shotgun (WGS) entry which is preliminary data.</text>
</comment>
<accession>A0ABV2UV64</accession>
<gene>
    <name evidence="2" type="ORF">ABZZ21_12790</name>
</gene>
<dbReference type="EMBL" id="JBEXPZ010000014">
    <property type="protein sequence ID" value="MET9845439.1"/>
    <property type="molecule type" value="Genomic_DNA"/>
</dbReference>
<dbReference type="InterPro" id="IPR041581">
    <property type="entry name" value="Glyoxalase_6"/>
</dbReference>
<dbReference type="InterPro" id="IPR029068">
    <property type="entry name" value="Glyas_Bleomycin-R_OHBP_Dase"/>
</dbReference>
<dbReference type="CDD" id="cd06587">
    <property type="entry name" value="VOC"/>
    <property type="match status" value="1"/>
</dbReference>